<sequence>MTKAYRPSLHMTPDQGWMNDPNGLVYFNGYFHQFYQYYPHDTVWGPMHWGHKISQDLIHWQELEPALYPDESGMCFSGSAIVDWENTSGLFETDKPGLLAFYTSFIQPKVVLADGREIEDPIQQQSLAYSQDGLVWHKYQDGAPIIPARGNPDFRDPKVIWHQASQAWVMVVSCGQHIEFYRSTNLLDWQLVSEFGYRHGAHSKGPWECPDLFELPIEGSDDSRWILVVGIGEGAHCGGAGTQYFVGQFDGTTFINQNHPEDVLWLDFGRDYYATQSFSDVPAEDDRRIVSTWMSNHQYSLELPTEAFRSAMAMPRELFLFESEVGLRVGQRFVGELDTALTIDTSEQLEQEQAISLYSSQSVAKLSFSVALESEQQLRLNLFDDNALSFVFSVSSLEQNQNKNQNQGQGLQVRSIRRGQFGSDRLDTHYPHDYSVNLPTSAEFNVELLIDNGSVELLNNGGEFSFTNLAFPSQTNTSCVISVDHGALNISQLQQFSLAKECRK</sequence>
<dbReference type="Gene3D" id="2.60.120.560">
    <property type="entry name" value="Exo-inulinase, domain 1"/>
    <property type="match status" value="1"/>
</dbReference>
<dbReference type="RefSeq" id="WP_107271817.1">
    <property type="nucleotide sequence ID" value="NZ_PYMA01000003.1"/>
</dbReference>
<dbReference type="PANTHER" id="PTHR42800">
    <property type="entry name" value="EXOINULINASE INUD (AFU_ORTHOLOGUE AFUA_5G00480)"/>
    <property type="match status" value="1"/>
</dbReference>
<dbReference type="Proteomes" id="UP000241771">
    <property type="component" value="Unassembled WGS sequence"/>
</dbReference>
<keyword evidence="8" id="KW-1185">Reference proteome</keyword>
<evidence type="ECO:0000256" key="2">
    <source>
        <dbReference type="ARBA" id="ARBA00022801"/>
    </source>
</evidence>
<evidence type="ECO:0000256" key="1">
    <source>
        <dbReference type="ARBA" id="ARBA00009902"/>
    </source>
</evidence>
<dbReference type="GO" id="GO:0005987">
    <property type="term" value="P:sucrose catabolic process"/>
    <property type="evidence" value="ECO:0007669"/>
    <property type="project" value="TreeGrafter"/>
</dbReference>
<evidence type="ECO:0000256" key="4">
    <source>
        <dbReference type="RuleBase" id="RU362110"/>
    </source>
</evidence>
<dbReference type="InterPro" id="IPR013148">
    <property type="entry name" value="Glyco_hydro_32_N"/>
</dbReference>
<dbReference type="GO" id="GO:0004575">
    <property type="term" value="F:sucrose alpha-glucosidase activity"/>
    <property type="evidence" value="ECO:0007669"/>
    <property type="project" value="TreeGrafter"/>
</dbReference>
<dbReference type="PANTHER" id="PTHR42800:SF1">
    <property type="entry name" value="EXOINULINASE INUD (AFU_ORTHOLOGUE AFUA_5G00480)"/>
    <property type="match status" value="1"/>
</dbReference>
<dbReference type="SUPFAM" id="SSF49899">
    <property type="entry name" value="Concanavalin A-like lectins/glucanases"/>
    <property type="match status" value="1"/>
</dbReference>
<dbReference type="CDD" id="cd18622">
    <property type="entry name" value="GH32_Inu-like"/>
    <property type="match status" value="1"/>
</dbReference>
<evidence type="ECO:0000313" key="8">
    <source>
        <dbReference type="Proteomes" id="UP000241771"/>
    </source>
</evidence>
<accession>A0A2T3NWT9</accession>
<dbReference type="GO" id="GO:0005737">
    <property type="term" value="C:cytoplasm"/>
    <property type="evidence" value="ECO:0007669"/>
    <property type="project" value="TreeGrafter"/>
</dbReference>
<protein>
    <submittedName>
        <fullName evidence="7">Levanase</fullName>
    </submittedName>
</protein>
<evidence type="ECO:0000313" key="7">
    <source>
        <dbReference type="EMBL" id="PSW20734.1"/>
    </source>
</evidence>
<dbReference type="EMBL" id="PYMA01000003">
    <property type="protein sequence ID" value="PSW20734.1"/>
    <property type="molecule type" value="Genomic_DNA"/>
</dbReference>
<dbReference type="InterPro" id="IPR001362">
    <property type="entry name" value="Glyco_hydro_32"/>
</dbReference>
<dbReference type="AlphaFoldDB" id="A0A2T3NWT9"/>
<dbReference type="SMART" id="SM00640">
    <property type="entry name" value="Glyco_32"/>
    <property type="match status" value="1"/>
</dbReference>
<dbReference type="Pfam" id="PF00251">
    <property type="entry name" value="Glyco_hydro_32N"/>
    <property type="match status" value="1"/>
</dbReference>
<evidence type="ECO:0000256" key="3">
    <source>
        <dbReference type="ARBA" id="ARBA00023295"/>
    </source>
</evidence>
<feature type="domain" description="Glycosyl hydrolase family 32 C-terminal" evidence="6">
    <location>
        <begin position="350"/>
        <end position="494"/>
    </location>
</feature>
<dbReference type="InterPro" id="IPR013189">
    <property type="entry name" value="Glyco_hydro_32_C"/>
</dbReference>
<comment type="similarity">
    <text evidence="1 4">Belongs to the glycosyl hydrolase 32 family.</text>
</comment>
<organism evidence="7 8">
    <name type="scientific">Photobacterium sanctipauli</name>
    <dbReference type="NCBI Taxonomy" id="1342794"/>
    <lineage>
        <taxon>Bacteria</taxon>
        <taxon>Pseudomonadati</taxon>
        <taxon>Pseudomonadota</taxon>
        <taxon>Gammaproteobacteria</taxon>
        <taxon>Vibrionales</taxon>
        <taxon>Vibrionaceae</taxon>
        <taxon>Photobacterium</taxon>
    </lineage>
</organism>
<dbReference type="Pfam" id="PF08244">
    <property type="entry name" value="Glyco_hydro_32C"/>
    <property type="match status" value="1"/>
</dbReference>
<dbReference type="Gene3D" id="2.115.10.20">
    <property type="entry name" value="Glycosyl hydrolase domain, family 43"/>
    <property type="match status" value="1"/>
</dbReference>
<dbReference type="InterPro" id="IPR013320">
    <property type="entry name" value="ConA-like_dom_sf"/>
</dbReference>
<comment type="caution">
    <text evidence="7">The sequence shown here is derived from an EMBL/GenBank/DDBJ whole genome shotgun (WGS) entry which is preliminary data.</text>
</comment>
<reference evidence="7 8" key="1">
    <citation type="submission" date="2018-01" db="EMBL/GenBank/DDBJ databases">
        <title>Whole genome sequencing of Histamine producing bacteria.</title>
        <authorList>
            <person name="Butler K."/>
        </authorList>
    </citation>
    <scope>NUCLEOTIDE SEQUENCE [LARGE SCALE GENOMIC DNA]</scope>
    <source>
        <strain evidence="7 8">DSM 100436</strain>
    </source>
</reference>
<gene>
    <name evidence="7" type="ORF">C9I98_07790</name>
</gene>
<dbReference type="SUPFAM" id="SSF75005">
    <property type="entry name" value="Arabinanase/levansucrase/invertase"/>
    <property type="match status" value="1"/>
</dbReference>
<evidence type="ECO:0000259" key="6">
    <source>
        <dbReference type="Pfam" id="PF08244"/>
    </source>
</evidence>
<dbReference type="InterPro" id="IPR023296">
    <property type="entry name" value="Glyco_hydro_beta-prop_sf"/>
</dbReference>
<proteinExistence type="inferred from homology"/>
<keyword evidence="2 4" id="KW-0378">Hydrolase</keyword>
<dbReference type="PROSITE" id="PS00609">
    <property type="entry name" value="GLYCOSYL_HYDROL_F32"/>
    <property type="match status" value="1"/>
</dbReference>
<keyword evidence="3 4" id="KW-0326">Glycosidase</keyword>
<feature type="domain" description="Glycosyl hydrolase family 32 N-terminal" evidence="5">
    <location>
        <begin position="10"/>
        <end position="322"/>
    </location>
</feature>
<name>A0A2T3NWT9_9GAMM</name>
<dbReference type="InterPro" id="IPR018053">
    <property type="entry name" value="Glyco_hydro_32_AS"/>
</dbReference>
<evidence type="ECO:0000259" key="5">
    <source>
        <dbReference type="Pfam" id="PF00251"/>
    </source>
</evidence>